<comment type="similarity">
    <text evidence="11">Belongs to the TonB-dependent receptor family.</text>
</comment>
<proteinExistence type="inferred from homology"/>
<evidence type="ECO:0000256" key="1">
    <source>
        <dbReference type="ARBA" id="ARBA00004571"/>
    </source>
</evidence>
<protein>
    <submittedName>
        <fullName evidence="13">TonB-linked outer membrane protein, SusC/RagA family</fullName>
    </submittedName>
</protein>
<dbReference type="InterPro" id="IPR037066">
    <property type="entry name" value="Plug_dom_sf"/>
</dbReference>
<dbReference type="InterPro" id="IPR008969">
    <property type="entry name" value="CarboxyPept-like_regulatory"/>
</dbReference>
<keyword evidence="2 11" id="KW-0813">Transport</keyword>
<reference evidence="14" key="1">
    <citation type="submission" date="2016-10" db="EMBL/GenBank/DDBJ databases">
        <authorList>
            <person name="Varghese N."/>
            <person name="Submissions S."/>
        </authorList>
    </citation>
    <scope>NUCLEOTIDE SEQUENCE [LARGE SCALE GENOMIC DNA]</scope>
    <source>
        <strain evidence="14">DSM 18733</strain>
    </source>
</reference>
<keyword evidence="4" id="KW-0410">Iron transport</keyword>
<dbReference type="InterPro" id="IPR036942">
    <property type="entry name" value="Beta-barrel_TonB_sf"/>
</dbReference>
<dbReference type="AlphaFoldDB" id="A0A1H7TCG1"/>
<dbReference type="Gene3D" id="2.40.170.20">
    <property type="entry name" value="TonB-dependent receptor, beta-barrel domain"/>
    <property type="match status" value="1"/>
</dbReference>
<gene>
    <name evidence="13" type="ORF">SAMN05661044_03453</name>
</gene>
<evidence type="ECO:0000256" key="9">
    <source>
        <dbReference type="ARBA" id="ARBA00023136"/>
    </source>
</evidence>
<evidence type="ECO:0000256" key="7">
    <source>
        <dbReference type="ARBA" id="ARBA00023004"/>
    </source>
</evidence>
<evidence type="ECO:0000256" key="6">
    <source>
        <dbReference type="ARBA" id="ARBA00022729"/>
    </source>
</evidence>
<evidence type="ECO:0000313" key="14">
    <source>
        <dbReference type="Proteomes" id="UP000199421"/>
    </source>
</evidence>
<evidence type="ECO:0000256" key="5">
    <source>
        <dbReference type="ARBA" id="ARBA00022692"/>
    </source>
</evidence>
<evidence type="ECO:0000256" key="2">
    <source>
        <dbReference type="ARBA" id="ARBA00022448"/>
    </source>
</evidence>
<dbReference type="STRING" id="407022.SAMN05661044_03453"/>
<dbReference type="InterPro" id="IPR012910">
    <property type="entry name" value="Plug_dom"/>
</dbReference>
<dbReference type="PROSITE" id="PS52016">
    <property type="entry name" value="TONB_DEPENDENT_REC_3"/>
    <property type="match status" value="1"/>
</dbReference>
<dbReference type="InterPro" id="IPR023996">
    <property type="entry name" value="TonB-dep_OMP_SusC/RagA"/>
</dbReference>
<dbReference type="InterPro" id="IPR039426">
    <property type="entry name" value="TonB-dep_rcpt-like"/>
</dbReference>
<evidence type="ECO:0000256" key="8">
    <source>
        <dbReference type="ARBA" id="ARBA00023065"/>
    </source>
</evidence>
<dbReference type="RefSeq" id="WP_202907873.1">
    <property type="nucleotide sequence ID" value="NZ_FOAF01000004.1"/>
</dbReference>
<dbReference type="Proteomes" id="UP000199421">
    <property type="component" value="Unassembled WGS sequence"/>
</dbReference>
<evidence type="ECO:0000256" key="10">
    <source>
        <dbReference type="ARBA" id="ARBA00023237"/>
    </source>
</evidence>
<dbReference type="SUPFAM" id="SSF49464">
    <property type="entry name" value="Carboxypeptidase regulatory domain-like"/>
    <property type="match status" value="1"/>
</dbReference>
<feature type="domain" description="TonB-dependent receptor plug" evidence="12">
    <location>
        <begin position="138"/>
        <end position="261"/>
    </location>
</feature>
<dbReference type="Gene3D" id="2.60.40.1120">
    <property type="entry name" value="Carboxypeptidase-like, regulatory domain"/>
    <property type="match status" value="1"/>
</dbReference>
<dbReference type="Gene3D" id="2.170.130.10">
    <property type="entry name" value="TonB-dependent receptor, plug domain"/>
    <property type="match status" value="1"/>
</dbReference>
<keyword evidence="9 11" id="KW-0472">Membrane</keyword>
<evidence type="ECO:0000259" key="12">
    <source>
        <dbReference type="Pfam" id="PF07715"/>
    </source>
</evidence>
<evidence type="ECO:0000313" key="13">
    <source>
        <dbReference type="EMBL" id="SEL82215.1"/>
    </source>
</evidence>
<sequence>MDKKLTIKAVTSLLLYSSTFFMPHQLMAESGKRMPNGIMPIANKQPGSITGTVKDAKGETIPGVTVSIKGKSGGTQTDGNGKFSINATPNDVLVFSSVAYEAKEITVGDQTTLTITLGETAQELSQVVVTALGIRKDERKVGYAVTKVGGEVLNKARETNVANSLGGRVAGLSVGGTSGGPGSSARLNIRGATSFSGSTTPLIVINGVPMNNATRGTAGEYGGADQGDGFSNINPDDIETMTVLKGSTASALYGARAANGVIQITTKSGVKDRISIEYNTNLQFDKAVDNTDWQYEYGQGRNGIRPSDVSSAVQSGLYSWGERLDGAPTIAYDGNEYAYSPVTDNPSRFYRTAPTWTNTVAVSGGGEKGTYRLSLSNLDSKSILRNSGMDRKTINFSTQQQLTDKLSFNLMANYIDQQDQNKPYLSDSPLNANYGLAFLPTNTDQAILAPGYNEATGAESVWNDNAFVTNPWFVVNQFKNDLSRKRLISAISAKYEFTDYLSLMGRVGYDLSSDRIFSVTPTGTAYSNNGQGQLNSLALARRSELNTDALLSFSKAVTDDISIDASVGANYRRATFENSGTSGSRFIVPYLYTPTNLFTRTPVYEYTDLETPSYYYTADFSYKNFLTLSTTGRYDTFSTLPRNDRSIFTPSVSGSFIFSELLDAPKLTYGKLRVSYAQTSGEPVDAYLTQQYFNIGNAINGYARGTFSNILPNSNLRPYSLEEFEVGTELKFFDNRFGIDATYFQRKTDGEIVKAQTSVASGYEYRYVNLGSTQNKGIEVMLSGTPIKKDNFSWNASFNFTYIQNKVLSIDGEANNPLTTGNYRPLNAFVSVVQDYSVAQIMAYDYKYDTNGNVVIGSDGVPMRGNLTPMGSGLPKFYGGLSNDFSYKNFNLSFLIDYKFGNKILSATEYYSYQYGLNKATLPGRETGIVAEGVLEDGSANTQNISAEAYYQGLAQNVSKTSVLDGSFIKFRQLTFGYSFTPKILGDKLFSAINVSVVGRNLFTIMKHTDNIDPENTFSSLVGSAGVEGGSLPFARTYGVNVNFKFK</sequence>
<keyword evidence="8" id="KW-0406">Ion transport</keyword>
<dbReference type="Pfam" id="PF07715">
    <property type="entry name" value="Plug"/>
    <property type="match status" value="1"/>
</dbReference>
<dbReference type="PANTHER" id="PTHR32552">
    <property type="entry name" value="FERRICHROME IRON RECEPTOR-RELATED"/>
    <property type="match status" value="1"/>
</dbReference>
<keyword evidence="10 11" id="KW-0998">Cell outer membrane</keyword>
<dbReference type="EMBL" id="FOAF01000004">
    <property type="protein sequence ID" value="SEL82215.1"/>
    <property type="molecule type" value="Genomic_DNA"/>
</dbReference>
<evidence type="ECO:0000256" key="3">
    <source>
        <dbReference type="ARBA" id="ARBA00022452"/>
    </source>
</evidence>
<dbReference type="NCBIfam" id="TIGR04057">
    <property type="entry name" value="SusC_RagA_signa"/>
    <property type="match status" value="1"/>
</dbReference>
<keyword evidence="14" id="KW-1185">Reference proteome</keyword>
<name>A0A1H7TCG1_OLID1</name>
<dbReference type="NCBIfam" id="TIGR04056">
    <property type="entry name" value="OMP_RagA_SusC"/>
    <property type="match status" value="1"/>
</dbReference>
<dbReference type="PANTHER" id="PTHR32552:SF68">
    <property type="entry name" value="FERRICHROME OUTER MEMBRANE TRANSPORTER_PHAGE RECEPTOR"/>
    <property type="match status" value="1"/>
</dbReference>
<dbReference type="GO" id="GO:0015344">
    <property type="term" value="F:siderophore uptake transmembrane transporter activity"/>
    <property type="evidence" value="ECO:0007669"/>
    <property type="project" value="TreeGrafter"/>
</dbReference>
<organism evidence="13 14">
    <name type="scientific">Olivibacter domesticus</name>
    <name type="common">Pseudosphingobacterium domesticum</name>
    <dbReference type="NCBI Taxonomy" id="407022"/>
    <lineage>
        <taxon>Bacteria</taxon>
        <taxon>Pseudomonadati</taxon>
        <taxon>Bacteroidota</taxon>
        <taxon>Sphingobacteriia</taxon>
        <taxon>Sphingobacteriales</taxon>
        <taxon>Sphingobacteriaceae</taxon>
        <taxon>Olivibacter</taxon>
    </lineage>
</organism>
<keyword evidence="7" id="KW-0408">Iron</keyword>
<keyword evidence="5 11" id="KW-0812">Transmembrane</keyword>
<accession>A0A1H7TCG1</accession>
<evidence type="ECO:0000256" key="11">
    <source>
        <dbReference type="PROSITE-ProRule" id="PRU01360"/>
    </source>
</evidence>
<comment type="subcellular location">
    <subcellularLocation>
        <location evidence="1 11">Cell outer membrane</location>
        <topology evidence="1 11">Multi-pass membrane protein</topology>
    </subcellularLocation>
</comment>
<keyword evidence="3 11" id="KW-1134">Transmembrane beta strand</keyword>
<dbReference type="Pfam" id="PF13715">
    <property type="entry name" value="CarbopepD_reg_2"/>
    <property type="match status" value="1"/>
</dbReference>
<evidence type="ECO:0000256" key="4">
    <source>
        <dbReference type="ARBA" id="ARBA00022496"/>
    </source>
</evidence>
<dbReference type="GO" id="GO:0009279">
    <property type="term" value="C:cell outer membrane"/>
    <property type="evidence" value="ECO:0007669"/>
    <property type="project" value="UniProtKB-SubCell"/>
</dbReference>
<dbReference type="InterPro" id="IPR023997">
    <property type="entry name" value="TonB-dep_OMP_SusC/RagA_CS"/>
</dbReference>
<dbReference type="SUPFAM" id="SSF56935">
    <property type="entry name" value="Porins"/>
    <property type="match status" value="1"/>
</dbReference>
<keyword evidence="6" id="KW-0732">Signal</keyword>